<evidence type="ECO:0000313" key="2">
    <source>
        <dbReference type="Proteomes" id="UP001268683"/>
    </source>
</evidence>
<dbReference type="RefSeq" id="WP_310798379.1">
    <property type="nucleotide sequence ID" value="NZ_CP123872.1"/>
</dbReference>
<proteinExistence type="predicted"/>
<organism evidence="1 2">
    <name type="scientific">Temperatibacter marinus</name>
    <dbReference type="NCBI Taxonomy" id="1456591"/>
    <lineage>
        <taxon>Bacteria</taxon>
        <taxon>Pseudomonadati</taxon>
        <taxon>Pseudomonadota</taxon>
        <taxon>Alphaproteobacteria</taxon>
        <taxon>Kordiimonadales</taxon>
        <taxon>Temperatibacteraceae</taxon>
        <taxon>Temperatibacter</taxon>
    </lineage>
</organism>
<protein>
    <submittedName>
        <fullName evidence="1">Uncharacterized protein</fullName>
    </submittedName>
</protein>
<name>A0AA52H957_9PROT</name>
<keyword evidence="2" id="KW-1185">Reference proteome</keyword>
<sequence>MDTQNFNVALNLDYPESDSRYINLGQVYRKQTMGENFWLDVLSGMAKQLMEITNEMPESLEADDVSKMLHNEYRFEPLLGLASILEKPHLVPFYGETVIINGVACAGISKLSEQLLDILRREKILDPVPYTKVPGNLSIDNMEFDLQEKEVHLIGRKRLRPIGDLKHDLARFSFSLEGGFQALRMKLDGTNGFSIKGYESNQKRMVKSMFKRWLQRLNPDLVRQIPLIIALDCFVAIRSGGFTPLEQQSILARAIYGMHEYTNDRLFK</sequence>
<reference evidence="1" key="1">
    <citation type="submission" date="2023-04" db="EMBL/GenBank/DDBJ databases">
        <title>Complete genome sequence of Temperatibacter marinus.</title>
        <authorList>
            <person name="Rong J.-C."/>
            <person name="Yi M.-L."/>
            <person name="Zhao Q."/>
        </authorList>
    </citation>
    <scope>NUCLEOTIDE SEQUENCE</scope>
    <source>
        <strain evidence="1">NBRC 110045</strain>
    </source>
</reference>
<dbReference type="EMBL" id="CP123872">
    <property type="protein sequence ID" value="WND02544.1"/>
    <property type="molecule type" value="Genomic_DNA"/>
</dbReference>
<dbReference type="KEGG" id="tmk:QGN29_13405"/>
<evidence type="ECO:0000313" key="1">
    <source>
        <dbReference type="EMBL" id="WND02544.1"/>
    </source>
</evidence>
<dbReference type="Proteomes" id="UP001268683">
    <property type="component" value="Chromosome"/>
</dbReference>
<dbReference type="AlphaFoldDB" id="A0AA52H957"/>
<accession>A0AA52H957</accession>
<gene>
    <name evidence="1" type="ORF">QGN29_13405</name>
</gene>